<name>A0ACC0RPT1_POPTR</name>
<organism evidence="1 2">
    <name type="scientific">Populus trichocarpa</name>
    <name type="common">Western balsam poplar</name>
    <name type="synonym">Populus balsamifera subsp. trichocarpa</name>
    <dbReference type="NCBI Taxonomy" id="3694"/>
    <lineage>
        <taxon>Eukaryota</taxon>
        <taxon>Viridiplantae</taxon>
        <taxon>Streptophyta</taxon>
        <taxon>Embryophyta</taxon>
        <taxon>Tracheophyta</taxon>
        <taxon>Spermatophyta</taxon>
        <taxon>Magnoliopsida</taxon>
        <taxon>eudicotyledons</taxon>
        <taxon>Gunneridae</taxon>
        <taxon>Pentapetalae</taxon>
        <taxon>rosids</taxon>
        <taxon>fabids</taxon>
        <taxon>Malpighiales</taxon>
        <taxon>Salicaceae</taxon>
        <taxon>Saliceae</taxon>
        <taxon>Populus</taxon>
    </lineage>
</organism>
<proteinExistence type="predicted"/>
<gene>
    <name evidence="1" type="ORF">POPTR_018G110375v4</name>
</gene>
<dbReference type="Proteomes" id="UP000006729">
    <property type="component" value="Chromosome 18"/>
</dbReference>
<evidence type="ECO:0000313" key="2">
    <source>
        <dbReference type="Proteomes" id="UP000006729"/>
    </source>
</evidence>
<accession>A0ACC0RPT1</accession>
<keyword evidence="2" id="KW-1185">Reference proteome</keyword>
<dbReference type="EMBL" id="CM009307">
    <property type="protein sequence ID" value="KAI9378550.1"/>
    <property type="molecule type" value="Genomic_DNA"/>
</dbReference>
<protein>
    <submittedName>
        <fullName evidence="1">Uncharacterized protein</fullName>
    </submittedName>
</protein>
<reference evidence="1 2" key="1">
    <citation type="journal article" date="2006" name="Science">
        <title>The genome of black cottonwood, Populus trichocarpa (Torr. &amp; Gray).</title>
        <authorList>
            <person name="Tuskan G.A."/>
            <person name="Difazio S."/>
            <person name="Jansson S."/>
            <person name="Bohlmann J."/>
            <person name="Grigoriev I."/>
            <person name="Hellsten U."/>
            <person name="Putnam N."/>
            <person name="Ralph S."/>
            <person name="Rombauts S."/>
            <person name="Salamov A."/>
            <person name="Schein J."/>
            <person name="Sterck L."/>
            <person name="Aerts A."/>
            <person name="Bhalerao R.R."/>
            <person name="Bhalerao R.P."/>
            <person name="Blaudez D."/>
            <person name="Boerjan W."/>
            <person name="Brun A."/>
            <person name="Brunner A."/>
            <person name="Busov V."/>
            <person name="Campbell M."/>
            <person name="Carlson J."/>
            <person name="Chalot M."/>
            <person name="Chapman J."/>
            <person name="Chen G.L."/>
            <person name="Cooper D."/>
            <person name="Coutinho P.M."/>
            <person name="Couturier J."/>
            <person name="Covert S."/>
            <person name="Cronk Q."/>
            <person name="Cunningham R."/>
            <person name="Davis J."/>
            <person name="Degroeve S."/>
            <person name="Dejardin A."/>
            <person name="Depamphilis C."/>
            <person name="Detter J."/>
            <person name="Dirks B."/>
            <person name="Dubchak I."/>
            <person name="Duplessis S."/>
            <person name="Ehlting J."/>
            <person name="Ellis B."/>
            <person name="Gendler K."/>
            <person name="Goodstein D."/>
            <person name="Gribskov M."/>
            <person name="Grimwood J."/>
            <person name="Groover A."/>
            <person name="Gunter L."/>
            <person name="Hamberger B."/>
            <person name="Heinze B."/>
            <person name="Helariutta Y."/>
            <person name="Henrissat B."/>
            <person name="Holligan D."/>
            <person name="Holt R."/>
            <person name="Huang W."/>
            <person name="Islam-Faridi N."/>
            <person name="Jones S."/>
            <person name="Jones-Rhoades M."/>
            <person name="Jorgensen R."/>
            <person name="Joshi C."/>
            <person name="Kangasjarvi J."/>
            <person name="Karlsson J."/>
            <person name="Kelleher C."/>
            <person name="Kirkpatrick R."/>
            <person name="Kirst M."/>
            <person name="Kohler A."/>
            <person name="Kalluri U."/>
            <person name="Larimer F."/>
            <person name="Leebens-Mack J."/>
            <person name="Leple J.C."/>
            <person name="Locascio P."/>
            <person name="Lou Y."/>
            <person name="Lucas S."/>
            <person name="Martin F."/>
            <person name="Montanini B."/>
            <person name="Napoli C."/>
            <person name="Nelson D.R."/>
            <person name="Nelson C."/>
            <person name="Nieminen K."/>
            <person name="Nilsson O."/>
            <person name="Pereda V."/>
            <person name="Peter G."/>
            <person name="Philippe R."/>
            <person name="Pilate G."/>
            <person name="Poliakov A."/>
            <person name="Razumovskaya J."/>
            <person name="Richardson P."/>
            <person name="Rinaldi C."/>
            <person name="Ritland K."/>
            <person name="Rouze P."/>
            <person name="Ryaboy D."/>
            <person name="Schmutz J."/>
            <person name="Schrader J."/>
            <person name="Segerman B."/>
            <person name="Shin H."/>
            <person name="Siddiqui A."/>
            <person name="Sterky F."/>
            <person name="Terry A."/>
            <person name="Tsai C.J."/>
            <person name="Uberbacher E."/>
            <person name="Unneberg P."/>
            <person name="Vahala J."/>
            <person name="Wall K."/>
            <person name="Wessler S."/>
            <person name="Yang G."/>
            <person name="Yin T."/>
            <person name="Douglas C."/>
            <person name="Marra M."/>
            <person name="Sandberg G."/>
            <person name="Van de Peer Y."/>
            <person name="Rokhsar D."/>
        </authorList>
    </citation>
    <scope>NUCLEOTIDE SEQUENCE [LARGE SCALE GENOMIC DNA]</scope>
    <source>
        <strain evidence="2">cv. Nisqually</strain>
    </source>
</reference>
<evidence type="ECO:0000313" key="1">
    <source>
        <dbReference type="EMBL" id="KAI9378550.1"/>
    </source>
</evidence>
<sequence>MNTHFCLCLSLSTCLSLSETVCKGAVMISSLCRNQAGRGHPSVGMVILNGCCEI</sequence>
<comment type="caution">
    <text evidence="1">The sequence shown here is derived from an EMBL/GenBank/DDBJ whole genome shotgun (WGS) entry which is preliminary data.</text>
</comment>